<reference evidence="2 3" key="1">
    <citation type="journal article" date="2018" name="Plant J.">
        <title>Genome sequences of Chlorella sorokiniana UTEX 1602 and Micractinium conductrix SAG 241.80: implications to maltose excretion by a green alga.</title>
        <authorList>
            <person name="Arriola M.B."/>
            <person name="Velmurugan N."/>
            <person name="Zhang Y."/>
            <person name="Plunkett M.H."/>
            <person name="Hondzo H."/>
            <person name="Barney B.M."/>
        </authorList>
    </citation>
    <scope>NUCLEOTIDE SEQUENCE [LARGE SCALE GENOMIC DNA]</scope>
    <source>
        <strain evidence="3">UTEX 1602</strain>
    </source>
</reference>
<dbReference type="AlphaFoldDB" id="A0A2P6TI76"/>
<gene>
    <name evidence="2" type="ORF">C2E21_7236</name>
</gene>
<evidence type="ECO:0000256" key="1">
    <source>
        <dbReference type="SAM" id="MobiDB-lite"/>
    </source>
</evidence>
<feature type="region of interest" description="Disordered" evidence="1">
    <location>
        <begin position="543"/>
        <end position="562"/>
    </location>
</feature>
<accession>A0A2P6TI76</accession>
<protein>
    <submittedName>
        <fullName evidence="2">Uncharacterized protein</fullName>
    </submittedName>
</protein>
<keyword evidence="3" id="KW-1185">Reference proteome</keyword>
<sequence>MAEARPMVVARSHGGDLVVPEDLEPGAAPPADFVLVANCCFVPPVLQISSSQKLTVLAFTSIVSITCHAAQKRGHPYAGQIEQMVYLSSLRLAPEVTYRRFLKAMDALTEEAALQYFRDVGEVAPKLIPLLEALGLGLASAQLGVAAEIPPQVYAIACQLFGEEDAIFIMQMAVDAIGEEGGPANEDVKAQIRGALARRRGLVVKDLTAGGFHNLQNLALPLLKALLPEALKLAERARSLELGVPTHLRIYDMGERMGPKLLRPMRECMERMEGVYRVCKVLMNQSEVEGKPCQRKGLKQLLGVMDGVFSILMLLCPCDAAMLPQPGDLLTRLHLYKVDEAGVAASKEEAARIERKLHTLTCNKLCLRIKADGIVMDIGNLRASEEETAKLQCVVRQLLGRFGALESNVADLQEQPDTTAADLEKLSGEMVALQYTLASISVSLRQHSEEMAAAEPVGVAAAPNPGMTALVERLEPLALGTQAVPPASKRAPTAPAAPHVSAAVPPASAAAPPAAAEAPSAAAPAPAAPNVLTAAARPASALRDGSNTCANKATKGGTANAADRRAHAKAAKPAMKTASKIPAGPAAAAPAAAAEAQRAMEATHKLVINYTDVETVELLEYDLIRPYYVVINGLLVRNRLPIYVLYEDTKYLMEELLQKIAAHSKLQGKEEIQIITERYNRFTVNPARAYEECIRALLAPPTCLGEHLQMLYDDSCKYFGEDTESASEYLSIAYTQQPKLARRSALPYRKWSFKKLLPPTPMGFLAAGAPLLTAALSGSNEILQRGQDLGLTIPGLKSAQTAFEYDSEYCSAISFCSASMLKTYEFLSLCAKPDTSQVLGFDGSAPVVREGVAHLERCYKHVHTFLRGISHMAVLAVPGPHLEALCHQEELLYGKASNFQREAQCTDSERHVCVNAAKMREAHHRAVMLDCSFLDLRGMVERACASGTSINFQVFAEDMEQENRFIKTLGETDDGM</sequence>
<name>A0A2P6TI76_CHLSO</name>
<organism evidence="2 3">
    <name type="scientific">Chlorella sorokiniana</name>
    <name type="common">Freshwater green alga</name>
    <dbReference type="NCBI Taxonomy" id="3076"/>
    <lineage>
        <taxon>Eukaryota</taxon>
        <taxon>Viridiplantae</taxon>
        <taxon>Chlorophyta</taxon>
        <taxon>core chlorophytes</taxon>
        <taxon>Trebouxiophyceae</taxon>
        <taxon>Chlorellales</taxon>
        <taxon>Chlorellaceae</taxon>
        <taxon>Chlorella clade</taxon>
        <taxon>Chlorella</taxon>
    </lineage>
</organism>
<comment type="caution">
    <text evidence="2">The sequence shown here is derived from an EMBL/GenBank/DDBJ whole genome shotgun (WGS) entry which is preliminary data.</text>
</comment>
<evidence type="ECO:0000313" key="3">
    <source>
        <dbReference type="Proteomes" id="UP000239899"/>
    </source>
</evidence>
<dbReference type="Proteomes" id="UP000239899">
    <property type="component" value="Unassembled WGS sequence"/>
</dbReference>
<proteinExistence type="predicted"/>
<dbReference type="EMBL" id="LHPG02000015">
    <property type="protein sequence ID" value="PRW33993.1"/>
    <property type="molecule type" value="Genomic_DNA"/>
</dbReference>
<evidence type="ECO:0000313" key="2">
    <source>
        <dbReference type="EMBL" id="PRW33993.1"/>
    </source>
</evidence>